<evidence type="ECO:0008006" key="3">
    <source>
        <dbReference type="Google" id="ProtNLM"/>
    </source>
</evidence>
<dbReference type="SUPFAM" id="SSF49464">
    <property type="entry name" value="Carboxypeptidase regulatory domain-like"/>
    <property type="match status" value="1"/>
</dbReference>
<reference evidence="2" key="1">
    <citation type="journal article" date="2019" name="Int. J. Syst. Evol. Microbiol.">
        <title>The Global Catalogue of Microorganisms (GCM) 10K type strain sequencing project: providing services to taxonomists for standard genome sequencing and annotation.</title>
        <authorList>
            <consortium name="The Broad Institute Genomics Platform"/>
            <consortium name="The Broad Institute Genome Sequencing Center for Infectious Disease"/>
            <person name="Wu L."/>
            <person name="Ma J."/>
        </authorList>
    </citation>
    <scope>NUCLEOTIDE SEQUENCE [LARGE SCALE GENOMIC DNA]</scope>
    <source>
        <strain evidence="2">JCM 17225</strain>
    </source>
</reference>
<comment type="caution">
    <text evidence="1">The sequence shown here is derived from an EMBL/GenBank/DDBJ whole genome shotgun (WGS) entry which is preliminary data.</text>
</comment>
<evidence type="ECO:0000313" key="2">
    <source>
        <dbReference type="Proteomes" id="UP001501469"/>
    </source>
</evidence>
<dbReference type="Pfam" id="PF13715">
    <property type="entry name" value="CarbopepD_reg_2"/>
    <property type="match status" value="1"/>
</dbReference>
<dbReference type="InterPro" id="IPR008969">
    <property type="entry name" value="CarboxyPept-like_regulatory"/>
</dbReference>
<dbReference type="RefSeq" id="WP_345058946.1">
    <property type="nucleotide sequence ID" value="NZ_BAABDK010000033.1"/>
</dbReference>
<gene>
    <name evidence="1" type="ORF">GCM10022409_43950</name>
</gene>
<dbReference type="Proteomes" id="UP001501469">
    <property type="component" value="Unassembled WGS sequence"/>
</dbReference>
<name>A0ABP7UTB4_9BACT</name>
<dbReference type="EMBL" id="BAABDK010000033">
    <property type="protein sequence ID" value="GAA4052252.1"/>
    <property type="molecule type" value="Genomic_DNA"/>
</dbReference>
<protein>
    <recommendedName>
        <fullName evidence="3">Carboxypeptidase-like regulatory domain-containing protein</fullName>
    </recommendedName>
</protein>
<sequence length="222" mass="24002">MHNLPKPQPCGQPWLEMQPTANGRLCGQCDKEIYDFTGMAWPTIARTQAEHGNALCGMYTPDQLKHWGQVSPPNACAKLAAATTLALALSAVIPAMAQTSGGRKLTGTVTFVSDKGKPEPMPFATVLLAGTQVGISTDAEGRYELLLPDAKALPEAAKIQFMSVGMTTDEWPLPLQSDGPLQHDAVLHLNPTSNPSVFSVRQPSLPERAKWTLKSLFSRRLQ</sequence>
<keyword evidence="2" id="KW-1185">Reference proteome</keyword>
<organism evidence="1 2">
    <name type="scientific">Hymenobacter glaciei</name>
    <dbReference type="NCBI Taxonomy" id="877209"/>
    <lineage>
        <taxon>Bacteria</taxon>
        <taxon>Pseudomonadati</taxon>
        <taxon>Bacteroidota</taxon>
        <taxon>Cytophagia</taxon>
        <taxon>Cytophagales</taxon>
        <taxon>Hymenobacteraceae</taxon>
        <taxon>Hymenobacter</taxon>
    </lineage>
</organism>
<evidence type="ECO:0000313" key="1">
    <source>
        <dbReference type="EMBL" id="GAA4052252.1"/>
    </source>
</evidence>
<proteinExistence type="predicted"/>
<accession>A0ABP7UTB4</accession>